<dbReference type="Proteomes" id="UP000651271">
    <property type="component" value="Unassembled WGS sequence"/>
</dbReference>
<reference evidence="2 3" key="1">
    <citation type="submission" date="2020-08" db="EMBL/GenBank/DDBJ databases">
        <title>Sphingobacterium sp. DN04309 isolated from aquaculture water.</title>
        <authorList>
            <person name="Zhang M."/>
        </authorList>
    </citation>
    <scope>NUCLEOTIDE SEQUENCE [LARGE SCALE GENOMIC DNA]</scope>
    <source>
        <strain evidence="2 3">DN04309</strain>
    </source>
</reference>
<organism evidence="2 3">
    <name type="scientific">Sphingobacterium litopenaei</name>
    <dbReference type="NCBI Taxonomy" id="2763500"/>
    <lineage>
        <taxon>Bacteria</taxon>
        <taxon>Pseudomonadati</taxon>
        <taxon>Bacteroidota</taxon>
        <taxon>Sphingobacteriia</taxon>
        <taxon>Sphingobacteriales</taxon>
        <taxon>Sphingobacteriaceae</taxon>
        <taxon>Sphingobacterium</taxon>
    </lineage>
</organism>
<evidence type="ECO:0000313" key="2">
    <source>
        <dbReference type="EMBL" id="MBD1429077.1"/>
    </source>
</evidence>
<protein>
    <submittedName>
        <fullName evidence="2">Uncharacterized protein</fullName>
    </submittedName>
</protein>
<proteinExistence type="predicted"/>
<feature type="signal peptide" evidence="1">
    <location>
        <begin position="1"/>
        <end position="19"/>
    </location>
</feature>
<feature type="chain" id="PRO_5046423213" evidence="1">
    <location>
        <begin position="20"/>
        <end position="336"/>
    </location>
</feature>
<comment type="caution">
    <text evidence="2">The sequence shown here is derived from an EMBL/GenBank/DDBJ whole genome shotgun (WGS) entry which is preliminary data.</text>
</comment>
<evidence type="ECO:0000313" key="3">
    <source>
        <dbReference type="Proteomes" id="UP000651271"/>
    </source>
</evidence>
<keyword evidence="1" id="KW-0732">Signal</keyword>
<keyword evidence="3" id="KW-1185">Reference proteome</keyword>
<accession>A0ABR7YCQ6</accession>
<dbReference type="EMBL" id="JACOIJ010000007">
    <property type="protein sequence ID" value="MBD1429077.1"/>
    <property type="molecule type" value="Genomic_DNA"/>
</dbReference>
<name>A0ABR7YCQ6_9SPHI</name>
<sequence length="336" mass="38837">MKKLLLVIVFISSILNTKAQGVLRDVYPIGESANVGYKTSMVPEIEKILFEANPIVRLAFFNTIQEDLENDKNKTSVLYLHFKPQIRMYHDNSKPVRMPSYHIGIAYQQLRRLKSINNAFVALAVESGHYSNGQDRSAFDPNLADGTPEAEALYDKINKDSDLSAMINRYSGNFSTNFTELNVKYIQALGELTGNNRPKSSFSVQFGYNRFHDRILWILPDIGGYTENDIKIYGKNRFKLGGDFMKMFNKDEDEMSDWSFDRYQVALNFNLIHKPHPYVNPFRTDLTGTVYFHNNLGLYVSGIYGHDNYNYRFVDSGFQLFTGLVFDPFPRIQWKR</sequence>
<dbReference type="RefSeq" id="WP_190301732.1">
    <property type="nucleotide sequence ID" value="NZ_JACOIJ010000007.1"/>
</dbReference>
<evidence type="ECO:0000256" key="1">
    <source>
        <dbReference type="SAM" id="SignalP"/>
    </source>
</evidence>
<gene>
    <name evidence="2" type="ORF">H8B04_05775</name>
</gene>